<protein>
    <submittedName>
        <fullName evidence="1">Uncharacterized protein</fullName>
    </submittedName>
</protein>
<evidence type="ECO:0000313" key="2">
    <source>
        <dbReference type="Proteomes" id="UP000292027"/>
    </source>
</evidence>
<name>A0A4Q7XKT3_9ACTN</name>
<keyword evidence="2" id="KW-1185">Reference proteome</keyword>
<gene>
    <name evidence="1" type="ORF">EV645_0226</name>
</gene>
<comment type="caution">
    <text evidence="1">The sequence shown here is derived from an EMBL/GenBank/DDBJ whole genome shotgun (WGS) entry which is preliminary data.</text>
</comment>
<sequence>MSRWTFACGKTGLVPASDPALAGAAAVALTGLAEAYRPRPVTPLMPWRYSNRLVKPYIITARGRQWDDHMVDGARSAATRQLEFDDAMGAIGLGVVVLHLGDDGIYLVVQSWAKDFQSRLSIFSGMEVDDLRPAPLGAAPCVWELEVLSHERASYVRHILSADVDIDAWLDDAIDTRPKAKYDGIPSGT</sequence>
<evidence type="ECO:0000313" key="1">
    <source>
        <dbReference type="EMBL" id="RZU24268.1"/>
    </source>
</evidence>
<accession>A0A4Q7XKT3</accession>
<reference evidence="1 2" key="1">
    <citation type="journal article" date="2015" name="Stand. Genomic Sci.">
        <title>Genomic Encyclopedia of Bacterial and Archaeal Type Strains, Phase III: the genomes of soil and plant-associated and newly described type strains.</title>
        <authorList>
            <person name="Whitman W.B."/>
            <person name="Woyke T."/>
            <person name="Klenk H.P."/>
            <person name="Zhou Y."/>
            <person name="Lilburn T.G."/>
            <person name="Beck B.J."/>
            <person name="De Vos P."/>
            <person name="Vandamme P."/>
            <person name="Eisen J.A."/>
            <person name="Garrity G."/>
            <person name="Hugenholtz P."/>
            <person name="Kyrpides N.C."/>
        </authorList>
    </citation>
    <scope>NUCLEOTIDE SEQUENCE [LARGE SCALE GENOMIC DNA]</scope>
    <source>
        <strain evidence="1 2">VKM Ac-2540</strain>
    </source>
</reference>
<dbReference type="EMBL" id="SHKR01000002">
    <property type="protein sequence ID" value="RZU24268.1"/>
    <property type="molecule type" value="Genomic_DNA"/>
</dbReference>
<dbReference type="Proteomes" id="UP000292027">
    <property type="component" value="Unassembled WGS sequence"/>
</dbReference>
<dbReference type="AlphaFoldDB" id="A0A4Q7XKT3"/>
<organism evidence="1 2">
    <name type="scientific">Kribbella rubisoli</name>
    <dbReference type="NCBI Taxonomy" id="3075929"/>
    <lineage>
        <taxon>Bacteria</taxon>
        <taxon>Bacillati</taxon>
        <taxon>Actinomycetota</taxon>
        <taxon>Actinomycetes</taxon>
        <taxon>Propionibacteriales</taxon>
        <taxon>Kribbellaceae</taxon>
        <taxon>Kribbella</taxon>
    </lineage>
</organism>
<proteinExistence type="predicted"/>